<dbReference type="OMA" id="INTIRCC"/>
<evidence type="ECO:0000313" key="3">
    <source>
        <dbReference type="EMBL" id="CAA0252798.1"/>
    </source>
</evidence>
<dbReference type="EMBL" id="LR881466">
    <property type="protein sequence ID" value="CAD5313962.1"/>
    <property type="molecule type" value="Genomic_DNA"/>
</dbReference>
<name>A0A178WPC0_ARATH</name>
<dbReference type="AlphaFoldDB" id="A0A178WPC0"/>
<dbReference type="Araport" id="AT1G29195"/>
<gene>
    <name evidence="2" type="ordered locus">At1g29195</name>
    <name evidence="5" type="ordered locus">AXX17_At1g29500</name>
    <name evidence="6" type="ORF">AN1_LOCUS2964</name>
    <name evidence="4" type="ORF">AT9943_LOCUS2434</name>
    <name evidence="3" type="ORF">C24_LOCUS2868</name>
</gene>
<dbReference type="EMBL" id="CACRSJ010000104">
    <property type="protein sequence ID" value="VYS47474.1"/>
    <property type="molecule type" value="Genomic_DNA"/>
</dbReference>
<evidence type="ECO:0000313" key="10">
    <source>
        <dbReference type="Proteomes" id="UP000516314"/>
    </source>
</evidence>
<evidence type="ECO:0000313" key="7">
    <source>
        <dbReference type="Proteomes" id="UP000078284"/>
    </source>
</evidence>
<reference evidence="7" key="1">
    <citation type="journal article" date="2016" name="Proc. Natl. Acad. Sci. U.S.A.">
        <title>Chromosome-level assembly of Arabidopsis thaliana Ler reveals the extent of translocation and inversion polymorphisms.</title>
        <authorList>
            <person name="Zapata L."/>
            <person name="Ding J."/>
            <person name="Willing E.M."/>
            <person name="Hartwig B."/>
            <person name="Bezdan D."/>
            <person name="Jiao W.B."/>
            <person name="Patel V."/>
            <person name="Velikkakam James G."/>
            <person name="Koornneef M."/>
            <person name="Ossowski S."/>
            <person name="Schneeberger K."/>
        </authorList>
    </citation>
    <scope>NUCLEOTIDE SEQUENCE [LARGE SCALE GENOMIC DNA]</scope>
    <source>
        <strain evidence="7">cv. Landsberg erecta</strain>
    </source>
</reference>
<dbReference type="GeneID" id="839794"/>
<evidence type="ECO:0000313" key="2">
    <source>
        <dbReference type="Araport" id="AT1G29195"/>
    </source>
</evidence>
<feature type="compositionally biased region" description="Basic and acidic residues" evidence="1">
    <location>
        <begin position="126"/>
        <end position="141"/>
    </location>
</feature>
<dbReference type="InterPro" id="IPR025322">
    <property type="entry name" value="PADRE_dom"/>
</dbReference>
<dbReference type="PANTHER" id="PTHR33052">
    <property type="entry name" value="DUF4228 DOMAIN PROTEIN-RELATED"/>
    <property type="match status" value="1"/>
</dbReference>
<reference evidence="5" key="2">
    <citation type="submission" date="2016-03" db="EMBL/GenBank/DDBJ databases">
        <title>Full-length assembly of Arabidopsis thaliana Ler reveals the complement of translocations and inversions.</title>
        <authorList>
            <person name="Zapata L."/>
            <person name="Schneeberger K."/>
            <person name="Ossowski S."/>
        </authorList>
    </citation>
    <scope>NUCLEOTIDE SEQUENCE [LARGE SCALE GENOMIC DNA]</scope>
    <source>
        <tissue evidence="5">Leaf</tissue>
    </source>
</reference>
<dbReference type="Proteomes" id="UP000426265">
    <property type="component" value="Unassembled WGS sequence"/>
</dbReference>
<evidence type="ECO:0000256" key="1">
    <source>
        <dbReference type="SAM" id="MobiDB-lite"/>
    </source>
</evidence>
<dbReference type="OrthoDB" id="1856818at2759"/>
<evidence type="ECO:0000313" key="8">
    <source>
        <dbReference type="Proteomes" id="UP000426265"/>
    </source>
</evidence>
<evidence type="ECO:0000313" key="4">
    <source>
        <dbReference type="EMBL" id="CAD5313962.1"/>
    </source>
</evidence>
<reference evidence="4 10" key="4">
    <citation type="submission" date="2020-09" db="EMBL/GenBank/DDBJ databases">
        <authorList>
            <person name="Ashkenazy H."/>
        </authorList>
    </citation>
    <scope>NUCLEOTIDE SEQUENCE [LARGE SCALE GENOMIC DNA]</scope>
    <source>
        <strain evidence="10">cv. Cdm-0</strain>
    </source>
</reference>
<dbReference type="RefSeq" id="NP_564323.1">
    <property type="nucleotide sequence ID" value="NM_102660.3"/>
</dbReference>
<proteinExistence type="predicted"/>
<dbReference type="Proteomes" id="UP000434276">
    <property type="component" value="Unassembled WGS sequence"/>
</dbReference>
<accession>A0A178WPC0</accession>
<feature type="compositionally biased region" description="Basic residues" evidence="1">
    <location>
        <begin position="115"/>
        <end position="125"/>
    </location>
</feature>
<dbReference type="EMBL" id="LUHQ01000001">
    <property type="protein sequence ID" value="OAP19425.1"/>
    <property type="molecule type" value="Genomic_DNA"/>
</dbReference>
<protein>
    <submittedName>
        <fullName evidence="4">(thale cress) hypothetical protein</fullName>
    </submittedName>
</protein>
<dbReference type="Pfam" id="PF14009">
    <property type="entry name" value="PADRE"/>
    <property type="match status" value="1"/>
</dbReference>
<dbReference type="KEGG" id="ath:AT1G29195"/>
<organism evidence="5 7">
    <name type="scientific">Arabidopsis thaliana</name>
    <name type="common">Mouse-ear cress</name>
    <dbReference type="NCBI Taxonomy" id="3702"/>
    <lineage>
        <taxon>Eukaryota</taxon>
        <taxon>Viridiplantae</taxon>
        <taxon>Streptophyta</taxon>
        <taxon>Embryophyta</taxon>
        <taxon>Tracheophyta</taxon>
        <taxon>Spermatophyta</taxon>
        <taxon>Magnoliopsida</taxon>
        <taxon>eudicotyledons</taxon>
        <taxon>Gunneridae</taxon>
        <taxon>Pentapetalae</taxon>
        <taxon>rosids</taxon>
        <taxon>malvids</taxon>
        <taxon>Brassicales</taxon>
        <taxon>Brassicaceae</taxon>
        <taxon>Camelineae</taxon>
        <taxon>Arabidopsis</taxon>
    </lineage>
</organism>
<dbReference type="Proteomes" id="UP000078284">
    <property type="component" value="Chromosome 1"/>
</dbReference>
<sequence>MKETIRCCIACILPCGALDVIRIVHSNGHVEEISGTITASEIMKAHPKHVLKKPSSPTSDHDERDVISATKIVIVPPEAELQRGKIYFLMPATKSDKCAGGGKIRREKSNANAVVKKRSQYRRQHRDGDEKCNGGESNDVKDKNYEKDLLISSDRYLTEILSEKVATQKDRRKGRVGVWRPHLESISEIITED</sequence>
<dbReference type="ExpressionAtlas" id="A0A178WPC0">
    <property type="expression patterns" value="baseline and differential"/>
</dbReference>
<feature type="region of interest" description="Disordered" evidence="1">
    <location>
        <begin position="109"/>
        <end position="141"/>
    </location>
</feature>
<evidence type="ECO:0000313" key="9">
    <source>
        <dbReference type="Proteomes" id="UP000434276"/>
    </source>
</evidence>
<dbReference type="Proteomes" id="UP000516314">
    <property type="component" value="Chromosome 1"/>
</dbReference>
<evidence type="ECO:0000313" key="6">
    <source>
        <dbReference type="EMBL" id="VYS47474.1"/>
    </source>
</evidence>
<reference evidence="6 8" key="3">
    <citation type="submission" date="2019-11" db="EMBL/GenBank/DDBJ databases">
        <authorList>
            <person name="Jiao W.-B."/>
            <person name="Schneeberger K."/>
        </authorList>
    </citation>
    <scope>NUCLEOTIDE SEQUENCE [LARGE SCALE GENOMIC DNA]</scope>
    <source>
        <strain evidence="8">cv. An-1</strain>
        <strain evidence="9">cv. C24</strain>
    </source>
</reference>
<dbReference type="EMBL" id="CACSHJ010000087">
    <property type="protein sequence ID" value="CAA0252798.1"/>
    <property type="molecule type" value="Genomic_DNA"/>
</dbReference>
<evidence type="ECO:0000313" key="5">
    <source>
        <dbReference type="EMBL" id="OAP19425.1"/>
    </source>
</evidence>